<name>A0A5E4N4V5_9HEMI</name>
<accession>A0A5E4N4V5</accession>
<organism evidence="2 3">
    <name type="scientific">Cinara cedri</name>
    <dbReference type="NCBI Taxonomy" id="506608"/>
    <lineage>
        <taxon>Eukaryota</taxon>
        <taxon>Metazoa</taxon>
        <taxon>Ecdysozoa</taxon>
        <taxon>Arthropoda</taxon>
        <taxon>Hexapoda</taxon>
        <taxon>Insecta</taxon>
        <taxon>Pterygota</taxon>
        <taxon>Neoptera</taxon>
        <taxon>Paraneoptera</taxon>
        <taxon>Hemiptera</taxon>
        <taxon>Sternorrhyncha</taxon>
        <taxon>Aphidomorpha</taxon>
        <taxon>Aphidoidea</taxon>
        <taxon>Aphididae</taxon>
        <taxon>Lachninae</taxon>
        <taxon>Cinara</taxon>
    </lineage>
</organism>
<protein>
    <submittedName>
        <fullName evidence="2">Uncharacterized protein</fullName>
    </submittedName>
</protein>
<gene>
    <name evidence="2" type="ORF">CINCED_3A023089</name>
</gene>
<evidence type="ECO:0000313" key="3">
    <source>
        <dbReference type="Proteomes" id="UP000325440"/>
    </source>
</evidence>
<evidence type="ECO:0000313" key="2">
    <source>
        <dbReference type="EMBL" id="VVC39681.1"/>
    </source>
</evidence>
<dbReference type="AlphaFoldDB" id="A0A5E4N4V5"/>
<dbReference type="EMBL" id="CABPRJ010001896">
    <property type="protein sequence ID" value="VVC39681.1"/>
    <property type="molecule type" value="Genomic_DNA"/>
</dbReference>
<proteinExistence type="predicted"/>
<sequence>MDTKDRGDGARFGIPKIRPSITEFAPTAVRPRRRRAARQRRSRCGLRTGKTCDIGKRRVHRRGGGEEEEFSAFDLANFSKSLTGGENVDEENINEWINCDADEPGFERLSDGQIVNGALGTVSESEGEEEENDENVDEENINEWINCDANNPGFECLSDEQIVSGTLGTVSESEGEEEENDEVNEVKQRLSDEQIVSGALGTVSESEGEEEENDEVNEVKQVSHEATLKHIDGIIKYLEEQDDTTL</sequence>
<keyword evidence="3" id="KW-1185">Reference proteome</keyword>
<evidence type="ECO:0000256" key="1">
    <source>
        <dbReference type="SAM" id="MobiDB-lite"/>
    </source>
</evidence>
<dbReference type="OrthoDB" id="6909620at2759"/>
<dbReference type="Proteomes" id="UP000325440">
    <property type="component" value="Unassembled WGS sequence"/>
</dbReference>
<reference evidence="2 3" key="1">
    <citation type="submission" date="2019-08" db="EMBL/GenBank/DDBJ databases">
        <authorList>
            <person name="Alioto T."/>
            <person name="Alioto T."/>
            <person name="Gomez Garrido J."/>
        </authorList>
    </citation>
    <scope>NUCLEOTIDE SEQUENCE [LARGE SCALE GENOMIC DNA]</scope>
</reference>
<feature type="compositionally biased region" description="Acidic residues" evidence="1">
    <location>
        <begin position="206"/>
        <end position="216"/>
    </location>
</feature>
<feature type="region of interest" description="Disordered" evidence="1">
    <location>
        <begin position="199"/>
        <end position="220"/>
    </location>
</feature>